<proteinExistence type="predicted"/>
<evidence type="ECO:0000313" key="2">
    <source>
        <dbReference type="Proteomes" id="UP000299102"/>
    </source>
</evidence>
<protein>
    <submittedName>
        <fullName evidence="1">Uncharacterized protein</fullName>
    </submittedName>
</protein>
<evidence type="ECO:0000313" key="1">
    <source>
        <dbReference type="EMBL" id="GBP85150.1"/>
    </source>
</evidence>
<dbReference type="AlphaFoldDB" id="A0A4C1ZBP7"/>
<organism evidence="1 2">
    <name type="scientific">Eumeta variegata</name>
    <name type="common">Bagworm moth</name>
    <name type="synonym">Eumeta japonica</name>
    <dbReference type="NCBI Taxonomy" id="151549"/>
    <lineage>
        <taxon>Eukaryota</taxon>
        <taxon>Metazoa</taxon>
        <taxon>Ecdysozoa</taxon>
        <taxon>Arthropoda</taxon>
        <taxon>Hexapoda</taxon>
        <taxon>Insecta</taxon>
        <taxon>Pterygota</taxon>
        <taxon>Neoptera</taxon>
        <taxon>Endopterygota</taxon>
        <taxon>Lepidoptera</taxon>
        <taxon>Glossata</taxon>
        <taxon>Ditrysia</taxon>
        <taxon>Tineoidea</taxon>
        <taxon>Psychidae</taxon>
        <taxon>Oiketicinae</taxon>
        <taxon>Eumeta</taxon>
    </lineage>
</organism>
<reference evidence="1 2" key="1">
    <citation type="journal article" date="2019" name="Commun. Biol.">
        <title>The bagworm genome reveals a unique fibroin gene that provides high tensile strength.</title>
        <authorList>
            <person name="Kono N."/>
            <person name="Nakamura H."/>
            <person name="Ohtoshi R."/>
            <person name="Tomita M."/>
            <person name="Numata K."/>
            <person name="Arakawa K."/>
        </authorList>
    </citation>
    <scope>NUCLEOTIDE SEQUENCE [LARGE SCALE GENOMIC DNA]</scope>
</reference>
<accession>A0A4C1ZBP7</accession>
<comment type="caution">
    <text evidence="1">The sequence shown here is derived from an EMBL/GenBank/DDBJ whole genome shotgun (WGS) entry which is preliminary data.</text>
</comment>
<dbReference type="EMBL" id="BGZK01001719">
    <property type="protein sequence ID" value="GBP85150.1"/>
    <property type="molecule type" value="Genomic_DNA"/>
</dbReference>
<keyword evidence="2" id="KW-1185">Reference proteome</keyword>
<name>A0A4C1ZBP7_EUMVA</name>
<gene>
    <name evidence="1" type="ORF">EVAR_57648_1</name>
</gene>
<dbReference type="Proteomes" id="UP000299102">
    <property type="component" value="Unassembled WGS sequence"/>
</dbReference>
<sequence>MSSAARNGKVDYDAMRPRRDFSTRLFAPHRELLVPLGPAGLKRECRLRSLISDPKLVTNFGEHEAAPDTQQNATLPIIKPLVPRALCTRKFRREDEASGCAAAACVNIQRHLFPQYIIADALRRG</sequence>